<evidence type="ECO:0000313" key="4">
    <source>
        <dbReference type="Proteomes" id="UP000002171"/>
    </source>
</evidence>
<feature type="region of interest" description="Disordered" evidence="1">
    <location>
        <begin position="40"/>
        <end position="60"/>
    </location>
</feature>
<dbReference type="Pfam" id="PF20661">
    <property type="entry name" value="SutA-RBD"/>
    <property type="match status" value="1"/>
</dbReference>
<dbReference type="Proteomes" id="UP000002171">
    <property type="component" value="Unassembled WGS sequence"/>
</dbReference>
<evidence type="ECO:0000313" key="3">
    <source>
        <dbReference type="EMBL" id="EAR60906.1"/>
    </source>
</evidence>
<dbReference type="RefSeq" id="WP_007022392.1">
    <property type="nucleotide sequence ID" value="NZ_CH724127.1"/>
</dbReference>
<protein>
    <submittedName>
        <fullName evidence="3">DNA polymerase III subunits gamma and tau</fullName>
        <ecNumber evidence="3">2.7.7.7</ecNumber>
    </submittedName>
</protein>
<feature type="domain" description="Transcriptional regulator SutA RNAP-binding" evidence="2">
    <location>
        <begin position="6"/>
        <end position="39"/>
    </location>
</feature>
<sequence length="109" mass="12507">MFKKRPTKAELRSQLSSQVDQFIKHGGKIQEVEMGETGLIDGRYNSHRSGQSAPKAQERTPVHGLLAQIDARRKSSKQKTNKNLRARTQKKKIIYDDFGEPVRTIWTDE</sequence>
<dbReference type="EMBL" id="AAOW01000012">
    <property type="protein sequence ID" value="EAR60906.1"/>
    <property type="molecule type" value="Genomic_DNA"/>
</dbReference>
<organism evidence="3 4">
    <name type="scientific">Neptuniibacter caesariensis</name>
    <dbReference type="NCBI Taxonomy" id="207954"/>
    <lineage>
        <taxon>Bacteria</taxon>
        <taxon>Pseudomonadati</taxon>
        <taxon>Pseudomonadota</taxon>
        <taxon>Gammaproteobacteria</taxon>
        <taxon>Oceanospirillales</taxon>
        <taxon>Oceanospirillaceae</taxon>
        <taxon>Neptuniibacter</taxon>
    </lineage>
</organism>
<reference evidence="3 4" key="1">
    <citation type="submission" date="2006-02" db="EMBL/GenBank/DDBJ databases">
        <authorList>
            <person name="Pinhassi J."/>
            <person name="Pedros-Alio C."/>
            <person name="Ferriera S."/>
            <person name="Johnson J."/>
            <person name="Kravitz S."/>
            <person name="Halpern A."/>
            <person name="Remington K."/>
            <person name="Beeson K."/>
            <person name="Tran B."/>
            <person name="Rogers Y.-H."/>
            <person name="Friedman R."/>
            <person name="Venter J.C."/>
        </authorList>
    </citation>
    <scope>NUCLEOTIDE SEQUENCE [LARGE SCALE GENOMIC DNA]</scope>
    <source>
        <strain evidence="3 4">MED92</strain>
    </source>
</reference>
<dbReference type="InterPro" id="IPR049191">
    <property type="entry name" value="SutA_RBD"/>
</dbReference>
<accession>A0A7U8C6P8</accession>
<proteinExistence type="predicted"/>
<dbReference type="OrthoDB" id="6077921at2"/>
<comment type="caution">
    <text evidence="3">The sequence shown here is derived from an EMBL/GenBank/DDBJ whole genome shotgun (WGS) entry which is preliminary data.</text>
</comment>
<keyword evidence="4" id="KW-1185">Reference proteome</keyword>
<evidence type="ECO:0000259" key="2">
    <source>
        <dbReference type="Pfam" id="PF20661"/>
    </source>
</evidence>
<dbReference type="EC" id="2.7.7.7" evidence="3"/>
<evidence type="ECO:0000256" key="1">
    <source>
        <dbReference type="SAM" id="MobiDB-lite"/>
    </source>
</evidence>
<gene>
    <name evidence="3" type="ORF">MED92_01866</name>
</gene>
<dbReference type="GO" id="GO:0003887">
    <property type="term" value="F:DNA-directed DNA polymerase activity"/>
    <property type="evidence" value="ECO:0007669"/>
    <property type="project" value="UniProtKB-EC"/>
</dbReference>
<keyword evidence="3" id="KW-0548">Nucleotidyltransferase</keyword>
<dbReference type="AlphaFoldDB" id="A0A7U8C6P8"/>
<name>A0A7U8C6P8_NEPCE</name>
<keyword evidence="3" id="KW-0808">Transferase</keyword>